<dbReference type="AlphaFoldDB" id="A0A834W2E0"/>
<accession>A0A834W2E0</accession>
<evidence type="ECO:0000256" key="1">
    <source>
        <dbReference type="SAM" id="MobiDB-lite"/>
    </source>
</evidence>
<feature type="compositionally biased region" description="Basic and acidic residues" evidence="1">
    <location>
        <begin position="1"/>
        <end position="19"/>
    </location>
</feature>
<proteinExistence type="predicted"/>
<reference evidence="2" key="1">
    <citation type="submission" date="2020-09" db="EMBL/GenBank/DDBJ databases">
        <title>Genome-Enabled Discovery of Anthraquinone Biosynthesis in Senna tora.</title>
        <authorList>
            <person name="Kang S.-H."/>
            <person name="Pandey R.P."/>
            <person name="Lee C.-M."/>
            <person name="Sim J.-S."/>
            <person name="Jeong J.-T."/>
            <person name="Choi B.-S."/>
            <person name="Jung M."/>
            <person name="Ginzburg D."/>
            <person name="Zhao K."/>
            <person name="Won S.Y."/>
            <person name="Oh T.-J."/>
            <person name="Yu Y."/>
            <person name="Kim N.-H."/>
            <person name="Lee O.R."/>
            <person name="Lee T.-H."/>
            <person name="Bashyal P."/>
            <person name="Kim T.-S."/>
            <person name="Lee W.-H."/>
            <person name="Kawkins C."/>
            <person name="Kim C.-K."/>
            <person name="Kim J.S."/>
            <person name="Ahn B.O."/>
            <person name="Rhee S.Y."/>
            <person name="Sohng J.K."/>
        </authorList>
    </citation>
    <scope>NUCLEOTIDE SEQUENCE</scope>
    <source>
        <tissue evidence="2">Leaf</tissue>
    </source>
</reference>
<name>A0A834W2E0_9FABA</name>
<organism evidence="2 3">
    <name type="scientific">Senna tora</name>
    <dbReference type="NCBI Taxonomy" id="362788"/>
    <lineage>
        <taxon>Eukaryota</taxon>
        <taxon>Viridiplantae</taxon>
        <taxon>Streptophyta</taxon>
        <taxon>Embryophyta</taxon>
        <taxon>Tracheophyta</taxon>
        <taxon>Spermatophyta</taxon>
        <taxon>Magnoliopsida</taxon>
        <taxon>eudicotyledons</taxon>
        <taxon>Gunneridae</taxon>
        <taxon>Pentapetalae</taxon>
        <taxon>rosids</taxon>
        <taxon>fabids</taxon>
        <taxon>Fabales</taxon>
        <taxon>Fabaceae</taxon>
        <taxon>Caesalpinioideae</taxon>
        <taxon>Cassia clade</taxon>
        <taxon>Senna</taxon>
    </lineage>
</organism>
<keyword evidence="3" id="KW-1185">Reference proteome</keyword>
<gene>
    <name evidence="2" type="ORF">G2W53_042427</name>
</gene>
<evidence type="ECO:0000313" key="2">
    <source>
        <dbReference type="EMBL" id="KAF7803316.1"/>
    </source>
</evidence>
<dbReference type="Proteomes" id="UP000634136">
    <property type="component" value="Unassembled WGS sequence"/>
</dbReference>
<dbReference type="EMBL" id="JAAIUW010000013">
    <property type="protein sequence ID" value="KAF7803316.1"/>
    <property type="molecule type" value="Genomic_DNA"/>
</dbReference>
<feature type="compositionally biased region" description="Basic and acidic residues" evidence="1">
    <location>
        <begin position="27"/>
        <end position="51"/>
    </location>
</feature>
<comment type="caution">
    <text evidence="2">The sequence shown here is derived from an EMBL/GenBank/DDBJ whole genome shotgun (WGS) entry which is preliminary data.</text>
</comment>
<sequence>MLMLKMERHRTQSKEEETKPAAPVVSESERRKSKVTEKEESCKRGRNREGL</sequence>
<evidence type="ECO:0000313" key="3">
    <source>
        <dbReference type="Proteomes" id="UP000634136"/>
    </source>
</evidence>
<feature type="region of interest" description="Disordered" evidence="1">
    <location>
        <begin position="1"/>
        <end position="51"/>
    </location>
</feature>
<protein>
    <submittedName>
        <fullName evidence="2">Uncharacterized protein</fullName>
    </submittedName>
</protein>